<dbReference type="PANTHER" id="PTHR33711:SF7">
    <property type="entry name" value="INTRADIOL RING-CLEAVAGE DIOXYGENASES DOMAIN-CONTAINING PROTEIN-RELATED"/>
    <property type="match status" value="1"/>
</dbReference>
<feature type="domain" description="Catechol dioxygenase N-terminal" evidence="8">
    <location>
        <begin position="22"/>
        <end position="95"/>
    </location>
</feature>
<dbReference type="RefSeq" id="XP_002844623.1">
    <property type="nucleotide sequence ID" value="XM_002844577.1"/>
</dbReference>
<keyword evidence="3" id="KW-0479">Metal-binding</keyword>
<evidence type="ECO:0000256" key="5">
    <source>
        <dbReference type="ARBA" id="ARBA00023002"/>
    </source>
</evidence>
<dbReference type="SUPFAM" id="SSF49482">
    <property type="entry name" value="Aromatic compound dioxygenase"/>
    <property type="match status" value="1"/>
</dbReference>
<evidence type="ECO:0000313" key="9">
    <source>
        <dbReference type="EMBL" id="EEQ33768.1"/>
    </source>
</evidence>
<dbReference type="OMA" id="RCVMRSD"/>
<dbReference type="OrthoDB" id="5238185at2759"/>
<evidence type="ECO:0000256" key="2">
    <source>
        <dbReference type="ARBA" id="ARBA00007825"/>
    </source>
</evidence>
<dbReference type="Proteomes" id="UP000002035">
    <property type="component" value="Unassembled WGS sequence"/>
</dbReference>
<organism evidence="9 10">
    <name type="scientific">Arthroderma otae (strain ATCC MYA-4605 / CBS 113480)</name>
    <name type="common">Microsporum canis</name>
    <dbReference type="NCBI Taxonomy" id="554155"/>
    <lineage>
        <taxon>Eukaryota</taxon>
        <taxon>Fungi</taxon>
        <taxon>Dikarya</taxon>
        <taxon>Ascomycota</taxon>
        <taxon>Pezizomycotina</taxon>
        <taxon>Eurotiomycetes</taxon>
        <taxon>Eurotiomycetidae</taxon>
        <taxon>Onygenales</taxon>
        <taxon>Arthrodermataceae</taxon>
        <taxon>Microsporum</taxon>
    </lineage>
</organism>
<evidence type="ECO:0000256" key="3">
    <source>
        <dbReference type="ARBA" id="ARBA00022723"/>
    </source>
</evidence>
<dbReference type="Gene3D" id="2.60.130.10">
    <property type="entry name" value="Aromatic compound dioxygenase"/>
    <property type="match status" value="1"/>
</dbReference>
<feature type="domain" description="Intradiol ring-cleavage dioxygenases" evidence="7">
    <location>
        <begin position="103"/>
        <end position="283"/>
    </location>
</feature>
<comment type="cofactor">
    <cofactor evidence="1">
        <name>Fe(3+)</name>
        <dbReference type="ChEBI" id="CHEBI:29034"/>
    </cofactor>
</comment>
<dbReference type="PANTHER" id="PTHR33711">
    <property type="entry name" value="DIOXYGENASE, PUTATIVE (AFU_ORTHOLOGUE AFUA_2G02910)-RELATED"/>
    <property type="match status" value="1"/>
</dbReference>
<dbReference type="STRING" id="554155.C5FV34"/>
<dbReference type="Pfam" id="PF00775">
    <property type="entry name" value="Dioxygenase_C"/>
    <property type="match status" value="1"/>
</dbReference>
<comment type="similarity">
    <text evidence="2">Belongs to the intradiol ring-cleavage dioxygenase family.</text>
</comment>
<dbReference type="GeneID" id="9222398"/>
<evidence type="ECO:0000259" key="7">
    <source>
        <dbReference type="Pfam" id="PF00775"/>
    </source>
</evidence>
<dbReference type="GO" id="GO:0008199">
    <property type="term" value="F:ferric iron binding"/>
    <property type="evidence" value="ECO:0007669"/>
    <property type="project" value="InterPro"/>
</dbReference>
<dbReference type="InterPro" id="IPR015889">
    <property type="entry name" value="Intradiol_dOase_core"/>
</dbReference>
<sequence>MSDLSVDKITEHVVHTNSQCPNPRTRYLFERLVTHIHDFARETRLSTAEWKLAIEFLTKTGKTCSDIRQEFILLSDILGFSSLVNSIDHPTPPGATHGTLLGPFHTHDAETLEKGAELSRDAAGKKLFVLCTVHDTLGKALADTKVEVWEADSTGLYDVQYKDRQRPDGRGVLHTDAQGVFWFKAVQPVPYPVPDDGPVGKLLAILGRHQWRPSHMHFILAKQGYETLVTMLYPRGDPYLTSDSVFGVKSSLMVDYGSVNEEIAKKYDVPVGTALMTYDFVLASEQEARETRDRNSVDALKKLGRNVKIVDGLPVPDVD</sequence>
<accession>C5FV34</accession>
<evidence type="ECO:0000259" key="8">
    <source>
        <dbReference type="Pfam" id="PF04444"/>
    </source>
</evidence>
<dbReference type="Pfam" id="PF04444">
    <property type="entry name" value="Dioxygenase_N"/>
    <property type="match status" value="1"/>
</dbReference>
<keyword evidence="6" id="KW-0408">Iron</keyword>
<keyword evidence="4 9" id="KW-0223">Dioxygenase</keyword>
<protein>
    <submittedName>
        <fullName evidence="9">Hydroxyquinol 1,2-dioxygenase</fullName>
    </submittedName>
</protein>
<gene>
    <name evidence="9" type="ORF">MCYG_06587</name>
</gene>
<proteinExistence type="inferred from homology"/>
<dbReference type="InterPro" id="IPR007535">
    <property type="entry name" value="Catechol_dOase_N"/>
</dbReference>
<dbReference type="EMBL" id="DS995706">
    <property type="protein sequence ID" value="EEQ33768.1"/>
    <property type="molecule type" value="Genomic_DNA"/>
</dbReference>
<evidence type="ECO:0000256" key="1">
    <source>
        <dbReference type="ARBA" id="ARBA00001965"/>
    </source>
</evidence>
<dbReference type="InterPro" id="IPR050770">
    <property type="entry name" value="Intradiol_RC_Dioxygenase"/>
</dbReference>
<dbReference type="AlphaFoldDB" id="C5FV34"/>
<evidence type="ECO:0000256" key="4">
    <source>
        <dbReference type="ARBA" id="ARBA00022964"/>
    </source>
</evidence>
<evidence type="ECO:0000313" key="10">
    <source>
        <dbReference type="Proteomes" id="UP000002035"/>
    </source>
</evidence>
<dbReference type="HOGENOM" id="CLU_046727_2_0_1"/>
<evidence type="ECO:0000256" key="6">
    <source>
        <dbReference type="ARBA" id="ARBA00023004"/>
    </source>
</evidence>
<dbReference type="InterPro" id="IPR000627">
    <property type="entry name" value="Intradiol_dOase_C"/>
</dbReference>
<name>C5FV34_ARTOC</name>
<reference evidence="10" key="1">
    <citation type="journal article" date="2012" name="MBio">
        <title>Comparative genome analysis of Trichophyton rubrum and related dermatophytes reveals candidate genes involved in infection.</title>
        <authorList>
            <person name="Martinez D.A."/>
            <person name="Oliver B.G."/>
            <person name="Graeser Y."/>
            <person name="Goldberg J.M."/>
            <person name="Li W."/>
            <person name="Martinez-Rossi N.M."/>
            <person name="Monod M."/>
            <person name="Shelest E."/>
            <person name="Barton R.C."/>
            <person name="Birch E."/>
            <person name="Brakhage A.A."/>
            <person name="Chen Z."/>
            <person name="Gurr S.J."/>
            <person name="Heiman D."/>
            <person name="Heitman J."/>
            <person name="Kosti I."/>
            <person name="Rossi A."/>
            <person name="Saif S."/>
            <person name="Samalova M."/>
            <person name="Saunders C.W."/>
            <person name="Shea T."/>
            <person name="Summerbell R.C."/>
            <person name="Xu J."/>
            <person name="Young S."/>
            <person name="Zeng Q."/>
            <person name="Birren B.W."/>
            <person name="Cuomo C.A."/>
            <person name="White T.C."/>
        </authorList>
    </citation>
    <scope>NUCLEOTIDE SEQUENCE [LARGE SCALE GENOMIC DNA]</scope>
    <source>
        <strain evidence="10">ATCC MYA-4605 / CBS 113480</strain>
    </source>
</reference>
<keyword evidence="10" id="KW-1185">Reference proteome</keyword>
<dbReference type="VEuPathDB" id="FungiDB:MCYG_06587"/>
<dbReference type="GO" id="GO:0018576">
    <property type="term" value="F:catechol 1,2-dioxygenase activity"/>
    <property type="evidence" value="ECO:0007669"/>
    <property type="project" value="InterPro"/>
</dbReference>
<dbReference type="eggNOG" id="ENOG502QWDJ">
    <property type="taxonomic scope" value="Eukaryota"/>
</dbReference>
<dbReference type="GO" id="GO:0009712">
    <property type="term" value="P:catechol-containing compound metabolic process"/>
    <property type="evidence" value="ECO:0007669"/>
    <property type="project" value="InterPro"/>
</dbReference>
<keyword evidence="5" id="KW-0560">Oxidoreductase</keyword>